<dbReference type="EMBL" id="JAKKPZ010000446">
    <property type="protein sequence ID" value="KAI1695060.1"/>
    <property type="molecule type" value="Genomic_DNA"/>
</dbReference>
<keyword evidence="1" id="KW-0472">Membrane</keyword>
<gene>
    <name evidence="2" type="ORF">DdX_19788</name>
</gene>
<name>A0AAD4QWU0_9BILA</name>
<dbReference type="AlphaFoldDB" id="A0AAD4QWU0"/>
<feature type="transmembrane region" description="Helical" evidence="1">
    <location>
        <begin position="47"/>
        <end position="68"/>
    </location>
</feature>
<reference evidence="2" key="1">
    <citation type="submission" date="2022-01" db="EMBL/GenBank/DDBJ databases">
        <title>Genome Sequence Resource for Two Populations of Ditylenchus destructor, the Migratory Endoparasitic Phytonematode.</title>
        <authorList>
            <person name="Zhang H."/>
            <person name="Lin R."/>
            <person name="Xie B."/>
        </authorList>
    </citation>
    <scope>NUCLEOTIDE SEQUENCE</scope>
    <source>
        <strain evidence="2">BazhouSP</strain>
    </source>
</reference>
<organism evidence="2 3">
    <name type="scientific">Ditylenchus destructor</name>
    <dbReference type="NCBI Taxonomy" id="166010"/>
    <lineage>
        <taxon>Eukaryota</taxon>
        <taxon>Metazoa</taxon>
        <taxon>Ecdysozoa</taxon>
        <taxon>Nematoda</taxon>
        <taxon>Chromadorea</taxon>
        <taxon>Rhabditida</taxon>
        <taxon>Tylenchina</taxon>
        <taxon>Tylenchomorpha</taxon>
        <taxon>Sphaerularioidea</taxon>
        <taxon>Anguinidae</taxon>
        <taxon>Anguininae</taxon>
        <taxon>Ditylenchus</taxon>
    </lineage>
</organism>
<evidence type="ECO:0000313" key="3">
    <source>
        <dbReference type="Proteomes" id="UP001201812"/>
    </source>
</evidence>
<protein>
    <submittedName>
        <fullName evidence="2">Uncharacterized protein</fullName>
    </submittedName>
</protein>
<feature type="transmembrane region" description="Helical" evidence="1">
    <location>
        <begin position="15"/>
        <end position="35"/>
    </location>
</feature>
<evidence type="ECO:0000313" key="2">
    <source>
        <dbReference type="EMBL" id="KAI1695060.1"/>
    </source>
</evidence>
<sequence length="104" mass="12081">MPQAYLPYLTFGENLFSLITQLIAIVCFSYLLYCARYKPSRLTVKELSNSILLCMATHIVYSLLALPYQLYEVLWWRPSESVNCHLDRVNLGWSDSAVYNFIGF</sequence>
<keyword evidence="1" id="KW-1133">Transmembrane helix</keyword>
<proteinExistence type="predicted"/>
<evidence type="ECO:0000256" key="1">
    <source>
        <dbReference type="SAM" id="Phobius"/>
    </source>
</evidence>
<keyword evidence="3" id="KW-1185">Reference proteome</keyword>
<accession>A0AAD4QWU0</accession>
<dbReference type="Proteomes" id="UP001201812">
    <property type="component" value="Unassembled WGS sequence"/>
</dbReference>
<keyword evidence="1" id="KW-0812">Transmembrane</keyword>
<comment type="caution">
    <text evidence="2">The sequence shown here is derived from an EMBL/GenBank/DDBJ whole genome shotgun (WGS) entry which is preliminary data.</text>
</comment>